<dbReference type="Pfam" id="PF00581">
    <property type="entry name" value="Rhodanese"/>
    <property type="match status" value="1"/>
</dbReference>
<reference evidence="4" key="1">
    <citation type="journal article" date="2019" name="Int. J. Syst. Evol. Microbiol.">
        <title>The Global Catalogue of Microorganisms (GCM) 10K type strain sequencing project: providing services to taxonomists for standard genome sequencing and annotation.</title>
        <authorList>
            <consortium name="The Broad Institute Genomics Platform"/>
            <consortium name="The Broad Institute Genome Sequencing Center for Infectious Disease"/>
            <person name="Wu L."/>
            <person name="Ma J."/>
        </authorList>
    </citation>
    <scope>NUCLEOTIDE SEQUENCE [LARGE SCALE GENOMIC DNA]</scope>
    <source>
        <strain evidence="4">JCM 14546</strain>
    </source>
</reference>
<dbReference type="InterPro" id="IPR036873">
    <property type="entry name" value="Rhodanese-like_dom_sf"/>
</dbReference>
<feature type="domain" description="Rhodanese" evidence="2">
    <location>
        <begin position="280"/>
        <end position="395"/>
    </location>
</feature>
<evidence type="ECO:0000259" key="2">
    <source>
        <dbReference type="PROSITE" id="PS50206"/>
    </source>
</evidence>
<evidence type="ECO:0000256" key="1">
    <source>
        <dbReference type="SAM" id="MobiDB-lite"/>
    </source>
</evidence>
<evidence type="ECO:0000313" key="3">
    <source>
        <dbReference type="EMBL" id="GAA2007152.1"/>
    </source>
</evidence>
<dbReference type="InterPro" id="IPR035985">
    <property type="entry name" value="Ubiquitin-activating_enz"/>
</dbReference>
<protein>
    <submittedName>
        <fullName evidence="3">ThiF family adenylyltransferase</fullName>
    </submittedName>
</protein>
<evidence type="ECO:0000313" key="4">
    <source>
        <dbReference type="Proteomes" id="UP001500755"/>
    </source>
</evidence>
<dbReference type="PANTHER" id="PTHR10953:SF102">
    <property type="entry name" value="ADENYLYLTRANSFERASE AND SULFURTRANSFERASE MOCS3"/>
    <property type="match status" value="1"/>
</dbReference>
<dbReference type="InterPro" id="IPR000594">
    <property type="entry name" value="ThiF_NAD_FAD-bd"/>
</dbReference>
<dbReference type="GO" id="GO:0016779">
    <property type="term" value="F:nucleotidyltransferase activity"/>
    <property type="evidence" value="ECO:0007669"/>
    <property type="project" value="UniProtKB-KW"/>
</dbReference>
<name>A0ABP5EX15_9MICO</name>
<dbReference type="SUPFAM" id="SSF69572">
    <property type="entry name" value="Activating enzymes of the ubiquitin-like proteins"/>
    <property type="match status" value="1"/>
</dbReference>
<accession>A0ABP5EX15</accession>
<keyword evidence="3" id="KW-0808">Transferase</keyword>
<dbReference type="InterPro" id="IPR045886">
    <property type="entry name" value="ThiF/MoeB/HesA"/>
</dbReference>
<keyword evidence="3" id="KW-0548">Nucleotidyltransferase</keyword>
<feature type="region of interest" description="Disordered" evidence="1">
    <location>
        <begin position="1"/>
        <end position="22"/>
    </location>
</feature>
<dbReference type="SUPFAM" id="SSF52821">
    <property type="entry name" value="Rhodanese/Cell cycle control phosphatase"/>
    <property type="match status" value="1"/>
</dbReference>
<organism evidence="3 4">
    <name type="scientific">Brevibacterium samyangense</name>
    <dbReference type="NCBI Taxonomy" id="366888"/>
    <lineage>
        <taxon>Bacteria</taxon>
        <taxon>Bacillati</taxon>
        <taxon>Actinomycetota</taxon>
        <taxon>Actinomycetes</taxon>
        <taxon>Micrococcales</taxon>
        <taxon>Brevibacteriaceae</taxon>
        <taxon>Brevibacterium</taxon>
    </lineage>
</organism>
<sequence length="412" mass="42148">MTTPLSARYARQVSTPGVGPDGQEKLRRAKVLCIGAGGLGSPAAVFLAGAGVGMLGLVDDDRVEVSNLHRQIAHTTGRIGEYKVDSAHTALEDLNPDVEVRTYRTRLTSKNALELLEGYDLVLDGSDDFATRYIVSDATTVLGIPHVWASVLGTGGQMSVFHAPTGPVYRDLFPAAPPAGSVPSCAQAGVLGTVPGILGTAMAAEALKLILGIGTPLIGTVAIYDMLTAAWDRIPLAANPGVRRPASAAEIGADVEEPTTAEDLAAVVERGTGHDGDAPGSRRAVVLDVREPEEFARGAVPGARNIPVGTVEADPDRILAEVLGDAEAASVTEVRGASAAGGSGSAGTEIWVYCQSGIRSARAAEALRTAPTFPASGAVVRDVAGGYGAWERRIAGDAIGSGSGPDSTTNTN</sequence>
<dbReference type="InterPro" id="IPR001763">
    <property type="entry name" value="Rhodanese-like_dom"/>
</dbReference>
<dbReference type="Proteomes" id="UP001500755">
    <property type="component" value="Unassembled WGS sequence"/>
</dbReference>
<comment type="caution">
    <text evidence="3">The sequence shown here is derived from an EMBL/GenBank/DDBJ whole genome shotgun (WGS) entry which is preliminary data.</text>
</comment>
<dbReference type="SMART" id="SM00450">
    <property type="entry name" value="RHOD"/>
    <property type="match status" value="1"/>
</dbReference>
<proteinExistence type="predicted"/>
<dbReference type="CDD" id="cd00158">
    <property type="entry name" value="RHOD"/>
    <property type="match status" value="1"/>
</dbReference>
<dbReference type="EMBL" id="BAAANO010000015">
    <property type="protein sequence ID" value="GAA2007152.1"/>
    <property type="molecule type" value="Genomic_DNA"/>
</dbReference>
<dbReference type="PROSITE" id="PS50206">
    <property type="entry name" value="RHODANESE_3"/>
    <property type="match status" value="1"/>
</dbReference>
<keyword evidence="4" id="KW-1185">Reference proteome</keyword>
<dbReference type="Gene3D" id="3.40.250.10">
    <property type="entry name" value="Rhodanese-like domain"/>
    <property type="match status" value="1"/>
</dbReference>
<dbReference type="PANTHER" id="PTHR10953">
    <property type="entry name" value="UBIQUITIN-ACTIVATING ENZYME E1"/>
    <property type="match status" value="1"/>
</dbReference>
<dbReference type="Gene3D" id="3.40.50.720">
    <property type="entry name" value="NAD(P)-binding Rossmann-like Domain"/>
    <property type="match status" value="1"/>
</dbReference>
<dbReference type="CDD" id="cd00757">
    <property type="entry name" value="ThiF_MoeB_HesA_family"/>
    <property type="match status" value="1"/>
</dbReference>
<gene>
    <name evidence="3" type="ORF">GCM10009755_16750</name>
</gene>
<dbReference type="Pfam" id="PF00899">
    <property type="entry name" value="ThiF"/>
    <property type="match status" value="1"/>
</dbReference>